<dbReference type="Proteomes" id="UP001201812">
    <property type="component" value="Unassembled WGS sequence"/>
</dbReference>
<dbReference type="SMART" id="SM00213">
    <property type="entry name" value="UBQ"/>
    <property type="match status" value="3"/>
</dbReference>
<feature type="region of interest" description="Disordered" evidence="1">
    <location>
        <begin position="201"/>
        <end position="221"/>
    </location>
</feature>
<dbReference type="PROSITE" id="PS50053">
    <property type="entry name" value="UBIQUITIN_2"/>
    <property type="match status" value="3"/>
</dbReference>
<dbReference type="AlphaFoldDB" id="A0AAD4MJV4"/>
<dbReference type="InterPro" id="IPR019956">
    <property type="entry name" value="Ubiquitin_dom"/>
</dbReference>
<keyword evidence="4" id="KW-1185">Reference proteome</keyword>
<organism evidence="3 4">
    <name type="scientific">Ditylenchus destructor</name>
    <dbReference type="NCBI Taxonomy" id="166010"/>
    <lineage>
        <taxon>Eukaryota</taxon>
        <taxon>Metazoa</taxon>
        <taxon>Ecdysozoa</taxon>
        <taxon>Nematoda</taxon>
        <taxon>Chromadorea</taxon>
        <taxon>Rhabditida</taxon>
        <taxon>Tylenchina</taxon>
        <taxon>Tylenchomorpha</taxon>
        <taxon>Sphaerularioidea</taxon>
        <taxon>Anguinidae</taxon>
        <taxon>Anguininae</taxon>
        <taxon>Ditylenchus</taxon>
    </lineage>
</organism>
<sequence>MRILLKLFVVIDGTTRKIQLERIDERSTIAQLKAKIRDQDNIPVEEQCLIFNDSELENGKTLKSYAVKDRSTLRLVRLTSTKITVFVIIDGSARKFKLNLDTSDTVNQVKAKIGKQTDIPADQRNLYYQNTILENDKTLAYYGIKNRATILLVRHDSSDKANNAWKVARDMASFGANVVAIGGPALSIVVFAYKCIKKKPENDDSKNDNSGNDNSPIRIDGNESDLVSKVKDMIGQNKGIPSEHHALYWEFKLLDDNRTMSDLNIKNGSVLLLVEKTFGKKLENQLFESALERKYIWNYFLEELQNGNFGKDLLVS</sequence>
<dbReference type="InterPro" id="IPR050158">
    <property type="entry name" value="Ubiquitin_ubiquitin-like"/>
</dbReference>
<accession>A0AAD4MJV4</accession>
<proteinExistence type="predicted"/>
<dbReference type="PANTHER" id="PTHR10666">
    <property type="entry name" value="UBIQUITIN"/>
    <property type="match status" value="1"/>
</dbReference>
<dbReference type="InterPro" id="IPR029071">
    <property type="entry name" value="Ubiquitin-like_domsf"/>
</dbReference>
<dbReference type="CDD" id="cd17039">
    <property type="entry name" value="Ubl_ubiquitin_like"/>
    <property type="match status" value="2"/>
</dbReference>
<dbReference type="InterPro" id="IPR000626">
    <property type="entry name" value="Ubiquitin-like_dom"/>
</dbReference>
<gene>
    <name evidence="3" type="ORF">DdX_20952</name>
</gene>
<dbReference type="Gene3D" id="3.10.20.90">
    <property type="entry name" value="Phosphatidylinositol 3-kinase Catalytic Subunit, Chain A, domain 1"/>
    <property type="match status" value="3"/>
</dbReference>
<feature type="domain" description="Ubiquitin-like" evidence="2">
    <location>
        <begin position="83"/>
        <end position="159"/>
    </location>
</feature>
<dbReference type="SUPFAM" id="SSF54236">
    <property type="entry name" value="Ubiquitin-like"/>
    <property type="match status" value="3"/>
</dbReference>
<evidence type="ECO:0000256" key="1">
    <source>
        <dbReference type="SAM" id="MobiDB-lite"/>
    </source>
</evidence>
<evidence type="ECO:0000313" key="3">
    <source>
        <dbReference type="EMBL" id="KAI1692919.1"/>
    </source>
</evidence>
<evidence type="ECO:0000259" key="2">
    <source>
        <dbReference type="PROSITE" id="PS50053"/>
    </source>
</evidence>
<dbReference type="Pfam" id="PF00240">
    <property type="entry name" value="ubiquitin"/>
    <property type="match status" value="3"/>
</dbReference>
<dbReference type="PRINTS" id="PR00348">
    <property type="entry name" value="UBIQUITIN"/>
</dbReference>
<dbReference type="EMBL" id="JAKKPZ010000697">
    <property type="protein sequence ID" value="KAI1692919.1"/>
    <property type="molecule type" value="Genomic_DNA"/>
</dbReference>
<evidence type="ECO:0000313" key="4">
    <source>
        <dbReference type="Proteomes" id="UP001201812"/>
    </source>
</evidence>
<protein>
    <submittedName>
        <fullName evidence="3">Ubiquitin family domain-containing protein</fullName>
    </submittedName>
</protein>
<comment type="caution">
    <text evidence="3">The sequence shown here is derived from an EMBL/GenBank/DDBJ whole genome shotgun (WGS) entry which is preliminary data.</text>
</comment>
<name>A0AAD4MJV4_9BILA</name>
<feature type="domain" description="Ubiquitin-like" evidence="2">
    <location>
        <begin position="217"/>
        <end position="280"/>
    </location>
</feature>
<reference evidence="3" key="1">
    <citation type="submission" date="2022-01" db="EMBL/GenBank/DDBJ databases">
        <title>Genome Sequence Resource for Two Populations of Ditylenchus destructor, the Migratory Endoparasitic Phytonematode.</title>
        <authorList>
            <person name="Zhang H."/>
            <person name="Lin R."/>
            <person name="Xie B."/>
        </authorList>
    </citation>
    <scope>NUCLEOTIDE SEQUENCE</scope>
    <source>
        <strain evidence="3">BazhouSP</strain>
    </source>
</reference>
<feature type="domain" description="Ubiquitin-like" evidence="2">
    <location>
        <begin position="1"/>
        <end position="76"/>
    </location>
</feature>